<accession>A0A433D4U7</accession>
<protein>
    <submittedName>
        <fullName evidence="2">Uncharacterized protein</fullName>
    </submittedName>
</protein>
<reference evidence="2 3" key="1">
    <citation type="journal article" date="2018" name="New Phytol.">
        <title>Phylogenomics of Endogonaceae and evolution of mycorrhizas within Mucoromycota.</title>
        <authorList>
            <person name="Chang Y."/>
            <person name="Desiro A."/>
            <person name="Na H."/>
            <person name="Sandor L."/>
            <person name="Lipzen A."/>
            <person name="Clum A."/>
            <person name="Barry K."/>
            <person name="Grigoriev I.V."/>
            <person name="Martin F.M."/>
            <person name="Stajich J.E."/>
            <person name="Smith M.E."/>
            <person name="Bonito G."/>
            <person name="Spatafora J.W."/>
        </authorList>
    </citation>
    <scope>NUCLEOTIDE SEQUENCE [LARGE SCALE GENOMIC DNA]</scope>
    <source>
        <strain evidence="2 3">GMNB39</strain>
    </source>
</reference>
<dbReference type="PANTHER" id="PTHR38848">
    <property type="entry name" value="G-PROTEIN COUPLED RECEPTORS FAMILY 3 PROFILE DOMAIN-CONTAINING PROTEIN"/>
    <property type="match status" value="1"/>
</dbReference>
<comment type="caution">
    <text evidence="2">The sequence shown here is derived from an EMBL/GenBank/DDBJ whole genome shotgun (WGS) entry which is preliminary data.</text>
</comment>
<evidence type="ECO:0000313" key="2">
    <source>
        <dbReference type="EMBL" id="RUP45859.1"/>
    </source>
</evidence>
<dbReference type="OrthoDB" id="3210850at2759"/>
<dbReference type="Proteomes" id="UP000268093">
    <property type="component" value="Unassembled WGS sequence"/>
</dbReference>
<proteinExistence type="predicted"/>
<evidence type="ECO:0000313" key="3">
    <source>
        <dbReference type="Proteomes" id="UP000268093"/>
    </source>
</evidence>
<gene>
    <name evidence="2" type="ORF">BC936DRAFT_147657</name>
</gene>
<dbReference type="AlphaFoldDB" id="A0A433D4U7"/>
<dbReference type="PANTHER" id="PTHR38848:SF3">
    <property type="entry name" value="G-PROTEIN COUPLED RECEPTORS FAMILY 3 PROFILE DOMAIN-CONTAINING PROTEIN"/>
    <property type="match status" value="1"/>
</dbReference>
<dbReference type="EMBL" id="RBNI01006691">
    <property type="protein sequence ID" value="RUP45859.1"/>
    <property type="molecule type" value="Genomic_DNA"/>
</dbReference>
<evidence type="ECO:0000256" key="1">
    <source>
        <dbReference type="SAM" id="MobiDB-lite"/>
    </source>
</evidence>
<feature type="compositionally biased region" description="Basic and acidic residues" evidence="1">
    <location>
        <begin position="108"/>
        <end position="124"/>
    </location>
</feature>
<feature type="region of interest" description="Disordered" evidence="1">
    <location>
        <begin position="94"/>
        <end position="125"/>
    </location>
</feature>
<keyword evidence="3" id="KW-1185">Reference proteome</keyword>
<organism evidence="2 3">
    <name type="scientific">Jimgerdemannia flammicorona</name>
    <dbReference type="NCBI Taxonomy" id="994334"/>
    <lineage>
        <taxon>Eukaryota</taxon>
        <taxon>Fungi</taxon>
        <taxon>Fungi incertae sedis</taxon>
        <taxon>Mucoromycota</taxon>
        <taxon>Mucoromycotina</taxon>
        <taxon>Endogonomycetes</taxon>
        <taxon>Endogonales</taxon>
        <taxon>Endogonaceae</taxon>
        <taxon>Jimgerdemannia</taxon>
    </lineage>
</organism>
<name>A0A433D4U7_9FUNG</name>
<sequence length="145" mass="16208">MIHLIFNSYLTILFIRPLITVSRNVSREWSNSNSNLTRMTQRTMVASLTCLIASTANVLGMIIIRGEERDYVCLALCSLDVTFNVATVHWVTTGPGWSASDKPTFPKADLEKNESGPKKSDKGSEVYIMSEVSHQSTFDMQSVEK</sequence>